<comment type="caution">
    <text evidence="2">The sequence shown here is derived from an EMBL/GenBank/DDBJ whole genome shotgun (WGS) entry which is preliminary data.</text>
</comment>
<feature type="region of interest" description="Disordered" evidence="1">
    <location>
        <begin position="1"/>
        <end position="48"/>
    </location>
</feature>
<name>A0ABN7VPW1_GIGMA</name>
<accession>A0ABN7VPW1</accession>
<evidence type="ECO:0000313" key="2">
    <source>
        <dbReference type="EMBL" id="CAG8791949.1"/>
    </source>
</evidence>
<dbReference type="EMBL" id="CAJVQB010019675">
    <property type="protein sequence ID" value="CAG8791949.1"/>
    <property type="molecule type" value="Genomic_DNA"/>
</dbReference>
<reference evidence="2 3" key="1">
    <citation type="submission" date="2021-06" db="EMBL/GenBank/DDBJ databases">
        <authorList>
            <person name="Kallberg Y."/>
            <person name="Tangrot J."/>
            <person name="Rosling A."/>
        </authorList>
    </citation>
    <scope>NUCLEOTIDE SEQUENCE [LARGE SCALE GENOMIC DNA]</scope>
    <source>
        <strain evidence="2 3">120-4 pot B 10/14</strain>
    </source>
</reference>
<sequence>MKFVDFSTNNSGTNQQNNVSEEESFVDKMDISSDGNCDSDSSQHEDKKHHYWPKYIPHDITDALEDAYRLFVSRARTINNINLTVYSIRNRKNIVLLTNCSITTLGSEVK</sequence>
<evidence type="ECO:0000313" key="3">
    <source>
        <dbReference type="Proteomes" id="UP000789901"/>
    </source>
</evidence>
<proteinExistence type="predicted"/>
<feature type="compositionally biased region" description="Low complexity" evidence="1">
    <location>
        <begin position="7"/>
        <end position="18"/>
    </location>
</feature>
<protein>
    <submittedName>
        <fullName evidence="2">37232_t:CDS:1</fullName>
    </submittedName>
</protein>
<organism evidence="2 3">
    <name type="scientific">Gigaspora margarita</name>
    <dbReference type="NCBI Taxonomy" id="4874"/>
    <lineage>
        <taxon>Eukaryota</taxon>
        <taxon>Fungi</taxon>
        <taxon>Fungi incertae sedis</taxon>
        <taxon>Mucoromycota</taxon>
        <taxon>Glomeromycotina</taxon>
        <taxon>Glomeromycetes</taxon>
        <taxon>Diversisporales</taxon>
        <taxon>Gigasporaceae</taxon>
        <taxon>Gigaspora</taxon>
    </lineage>
</organism>
<keyword evidence="3" id="KW-1185">Reference proteome</keyword>
<dbReference type="Proteomes" id="UP000789901">
    <property type="component" value="Unassembled WGS sequence"/>
</dbReference>
<gene>
    <name evidence="2" type="ORF">GMARGA_LOCUS21369</name>
</gene>
<evidence type="ECO:0000256" key="1">
    <source>
        <dbReference type="SAM" id="MobiDB-lite"/>
    </source>
</evidence>